<keyword evidence="2" id="KW-1133">Transmembrane helix</keyword>
<dbReference type="EMBL" id="FOXO01000049">
    <property type="protein sequence ID" value="SFQ44934.1"/>
    <property type="molecule type" value="Genomic_DNA"/>
</dbReference>
<protein>
    <submittedName>
        <fullName evidence="3">Uncharacterized protein</fullName>
    </submittedName>
</protein>
<evidence type="ECO:0000313" key="3">
    <source>
        <dbReference type="EMBL" id="SFQ44934.1"/>
    </source>
</evidence>
<evidence type="ECO:0000256" key="2">
    <source>
        <dbReference type="SAM" id="Phobius"/>
    </source>
</evidence>
<keyword evidence="2" id="KW-0812">Transmembrane</keyword>
<feature type="transmembrane region" description="Helical" evidence="2">
    <location>
        <begin position="36"/>
        <end position="54"/>
    </location>
</feature>
<proteinExistence type="predicted"/>
<evidence type="ECO:0000313" key="4">
    <source>
        <dbReference type="Proteomes" id="UP000182624"/>
    </source>
</evidence>
<feature type="region of interest" description="Disordered" evidence="1">
    <location>
        <begin position="83"/>
        <end position="130"/>
    </location>
</feature>
<dbReference type="RefSeq" id="WP_074892000.1">
    <property type="nucleotide sequence ID" value="NZ_FOXO01000049.1"/>
</dbReference>
<sequence>MNEHDLLDAIGGINPKYIKNADKAVSKNSKIARFRSYYLAAAGLLLLVVAGIVIRNNHVAPAYESMDETEEVTIDGAIPEGIEGEVPDVSEGSPMLTEGTTKASEETDGIEVTEGSEEVATEESLATESADSDYPAMVMYDGAVYKDSGEEFIGEILENGLLQVSSYTDGEPSENGQQNFDRSSETKFFVLNDDAIVVRIDPNEGIWRIFLKQ</sequence>
<dbReference type="AlphaFoldDB" id="A0A1I5YL08"/>
<organism evidence="3 4">
    <name type="scientific">Butyrivibrio proteoclasticus</name>
    <dbReference type="NCBI Taxonomy" id="43305"/>
    <lineage>
        <taxon>Bacteria</taxon>
        <taxon>Bacillati</taxon>
        <taxon>Bacillota</taxon>
        <taxon>Clostridia</taxon>
        <taxon>Lachnospirales</taxon>
        <taxon>Lachnospiraceae</taxon>
        <taxon>Butyrivibrio</taxon>
    </lineage>
</organism>
<gene>
    <name evidence="3" type="ORF">SAMN04487928_14912</name>
</gene>
<accession>A0A1I5YL08</accession>
<keyword evidence="2" id="KW-0472">Membrane</keyword>
<dbReference type="Proteomes" id="UP000182624">
    <property type="component" value="Unassembled WGS sequence"/>
</dbReference>
<keyword evidence="4" id="KW-1185">Reference proteome</keyword>
<evidence type="ECO:0000256" key="1">
    <source>
        <dbReference type="SAM" id="MobiDB-lite"/>
    </source>
</evidence>
<dbReference type="OrthoDB" id="2062675at2"/>
<reference evidence="4" key="1">
    <citation type="submission" date="2016-10" db="EMBL/GenBank/DDBJ databases">
        <authorList>
            <person name="Varghese N."/>
            <person name="Submissions S."/>
        </authorList>
    </citation>
    <scope>NUCLEOTIDE SEQUENCE [LARGE SCALE GENOMIC DNA]</scope>
    <source>
        <strain evidence="4">P18</strain>
    </source>
</reference>
<feature type="compositionally biased region" description="Acidic residues" evidence="1">
    <location>
        <begin position="106"/>
        <end position="121"/>
    </location>
</feature>
<name>A0A1I5YL08_9FIRM</name>